<dbReference type="AlphaFoldDB" id="A0A2T0U5W0"/>
<evidence type="ECO:0000256" key="5">
    <source>
        <dbReference type="ARBA" id="ARBA00023237"/>
    </source>
</evidence>
<sequence length="500" mass="56063">MKKILTTIIAAAIFLSGCKDFLTEEPLAQVATEAYFKSGKDINSGLAGVYSSFQEMMTGTGEGFSGMYHYWGEGRSDNFDRSQYANSMISELAINTLTSGNGSANWNNLYRTIARANLMIQRLPDVQKYDPNVSTATINSALAQCYAMRAICYFYIVRIWGDAPIRTEAYESLSVDPELPRESKEKIFTEVIIPDLTMAYDLIPKAQTPVVWNINEGAIAATLGDVYAWRKDYENSKLWLSKVFEARGPKGVAHGNTGATLEPQATWKNLFLNPAITNEAIWSIHWDFANNGCACIPVSVGKTNNPVRVDSIIHEDWKKIKADTRVAKTIDTLPGLGHIDKVVKYHDVKTFGNNASINEAFPVYLVMYRLADVYLLYAEALNETGSQSEAIRYLNLIRTRAGLPAITASSPEAASKETLASAILAERRYELFAEGKRWFDIVRADKVKEIMDPIIKYRVERITQRPDLVGFGTDMNKILWPIHRTLLEDNKKLVQNPSYN</sequence>
<keyword evidence="4" id="KW-0472">Membrane</keyword>
<dbReference type="InterPro" id="IPR033985">
    <property type="entry name" value="SusD-like_N"/>
</dbReference>
<dbReference type="PROSITE" id="PS51257">
    <property type="entry name" value="PROKAR_LIPOPROTEIN"/>
    <property type="match status" value="1"/>
</dbReference>
<comment type="subcellular location">
    <subcellularLocation>
        <location evidence="1">Cell outer membrane</location>
    </subcellularLocation>
</comment>
<dbReference type="Gene3D" id="1.25.40.390">
    <property type="match status" value="1"/>
</dbReference>
<dbReference type="Pfam" id="PF14322">
    <property type="entry name" value="SusD-like_3"/>
    <property type="match status" value="1"/>
</dbReference>
<proteinExistence type="inferred from homology"/>
<evidence type="ECO:0000259" key="6">
    <source>
        <dbReference type="Pfam" id="PF07980"/>
    </source>
</evidence>
<dbReference type="OrthoDB" id="1035036at2"/>
<evidence type="ECO:0000259" key="7">
    <source>
        <dbReference type="Pfam" id="PF14322"/>
    </source>
</evidence>
<comment type="similarity">
    <text evidence="2">Belongs to the SusD family.</text>
</comment>
<accession>A0A2T0U5W0</accession>
<name>A0A2T0U5W0_9SPHI</name>
<evidence type="ECO:0000256" key="1">
    <source>
        <dbReference type="ARBA" id="ARBA00004442"/>
    </source>
</evidence>
<evidence type="ECO:0000313" key="8">
    <source>
        <dbReference type="EMBL" id="PRY53300.1"/>
    </source>
</evidence>
<organism evidence="8 9">
    <name type="scientific">Arcticibacter pallidicorallinus</name>
    <dbReference type="NCBI Taxonomy" id="1259464"/>
    <lineage>
        <taxon>Bacteria</taxon>
        <taxon>Pseudomonadati</taxon>
        <taxon>Bacteroidota</taxon>
        <taxon>Sphingobacteriia</taxon>
        <taxon>Sphingobacteriales</taxon>
        <taxon>Sphingobacteriaceae</taxon>
        <taxon>Arcticibacter</taxon>
    </lineage>
</organism>
<keyword evidence="5" id="KW-0998">Cell outer membrane</keyword>
<evidence type="ECO:0000256" key="4">
    <source>
        <dbReference type="ARBA" id="ARBA00023136"/>
    </source>
</evidence>
<dbReference type="InterPro" id="IPR011990">
    <property type="entry name" value="TPR-like_helical_dom_sf"/>
</dbReference>
<feature type="domain" description="RagB/SusD" evidence="6">
    <location>
        <begin position="312"/>
        <end position="499"/>
    </location>
</feature>
<gene>
    <name evidence="8" type="ORF">B0I27_104310</name>
</gene>
<protein>
    <submittedName>
        <fullName evidence="8">Putative outer membrane starch-binding protein</fullName>
    </submittedName>
</protein>
<dbReference type="Pfam" id="PF07980">
    <property type="entry name" value="SusD_RagB"/>
    <property type="match status" value="1"/>
</dbReference>
<feature type="domain" description="SusD-like N-terminal" evidence="7">
    <location>
        <begin position="73"/>
        <end position="227"/>
    </location>
</feature>
<dbReference type="Proteomes" id="UP000238034">
    <property type="component" value="Unassembled WGS sequence"/>
</dbReference>
<dbReference type="RefSeq" id="WP_106292868.1">
    <property type="nucleotide sequence ID" value="NZ_PVTH01000004.1"/>
</dbReference>
<evidence type="ECO:0000256" key="3">
    <source>
        <dbReference type="ARBA" id="ARBA00022729"/>
    </source>
</evidence>
<dbReference type="InterPro" id="IPR012944">
    <property type="entry name" value="SusD_RagB_dom"/>
</dbReference>
<comment type="caution">
    <text evidence="8">The sequence shown here is derived from an EMBL/GenBank/DDBJ whole genome shotgun (WGS) entry which is preliminary data.</text>
</comment>
<dbReference type="EMBL" id="PVTH01000004">
    <property type="protein sequence ID" value="PRY53300.1"/>
    <property type="molecule type" value="Genomic_DNA"/>
</dbReference>
<keyword evidence="9" id="KW-1185">Reference proteome</keyword>
<evidence type="ECO:0000313" key="9">
    <source>
        <dbReference type="Proteomes" id="UP000238034"/>
    </source>
</evidence>
<dbReference type="GO" id="GO:0009279">
    <property type="term" value="C:cell outer membrane"/>
    <property type="evidence" value="ECO:0007669"/>
    <property type="project" value="UniProtKB-SubCell"/>
</dbReference>
<dbReference type="CDD" id="cd08977">
    <property type="entry name" value="SusD"/>
    <property type="match status" value="1"/>
</dbReference>
<dbReference type="SUPFAM" id="SSF48452">
    <property type="entry name" value="TPR-like"/>
    <property type="match status" value="1"/>
</dbReference>
<keyword evidence="3" id="KW-0732">Signal</keyword>
<evidence type="ECO:0000256" key="2">
    <source>
        <dbReference type="ARBA" id="ARBA00006275"/>
    </source>
</evidence>
<reference evidence="8 9" key="1">
    <citation type="submission" date="2018-03" db="EMBL/GenBank/DDBJ databases">
        <title>Genomic Encyclopedia of Type Strains, Phase III (KMG-III): the genomes of soil and plant-associated and newly described type strains.</title>
        <authorList>
            <person name="Whitman W."/>
        </authorList>
    </citation>
    <scope>NUCLEOTIDE SEQUENCE [LARGE SCALE GENOMIC DNA]</scope>
    <source>
        <strain evidence="8 9">CGMCC 1.9313</strain>
    </source>
</reference>